<dbReference type="Proteomes" id="UP001153328">
    <property type="component" value="Unassembled WGS sequence"/>
</dbReference>
<dbReference type="RefSeq" id="WP_205045555.1">
    <property type="nucleotide sequence ID" value="NZ_CAJVAX010000021.1"/>
</dbReference>
<name>A0A9W4H754_9ACTN</name>
<dbReference type="InterPro" id="IPR024775">
    <property type="entry name" value="DinB-like"/>
</dbReference>
<comment type="caution">
    <text evidence="2">The sequence shown here is derived from an EMBL/GenBank/DDBJ whole genome shotgun (WGS) entry which is preliminary data.</text>
</comment>
<dbReference type="AlphaFoldDB" id="A0A9W4H754"/>
<evidence type="ECO:0000259" key="1">
    <source>
        <dbReference type="Pfam" id="PF12867"/>
    </source>
</evidence>
<accession>A0A9W4H754</accession>
<dbReference type="Pfam" id="PF12867">
    <property type="entry name" value="DinB_2"/>
    <property type="match status" value="1"/>
</dbReference>
<evidence type="ECO:0000313" key="3">
    <source>
        <dbReference type="Proteomes" id="UP001153328"/>
    </source>
</evidence>
<evidence type="ECO:0000313" key="2">
    <source>
        <dbReference type="EMBL" id="CAG7655741.1"/>
    </source>
</evidence>
<feature type="domain" description="DinB-like" evidence="1">
    <location>
        <begin position="17"/>
        <end position="159"/>
    </location>
</feature>
<gene>
    <name evidence="2" type="ORF">SBRY_70226</name>
</gene>
<organism evidence="2 3">
    <name type="scientific">Actinacidiphila bryophytorum</name>
    <dbReference type="NCBI Taxonomy" id="1436133"/>
    <lineage>
        <taxon>Bacteria</taxon>
        <taxon>Bacillati</taxon>
        <taxon>Actinomycetota</taxon>
        <taxon>Actinomycetes</taxon>
        <taxon>Kitasatosporales</taxon>
        <taxon>Streptomycetaceae</taxon>
        <taxon>Actinacidiphila</taxon>
    </lineage>
</organism>
<dbReference type="SUPFAM" id="SSF109854">
    <property type="entry name" value="DinB/YfiT-like putative metalloenzymes"/>
    <property type="match status" value="1"/>
</dbReference>
<dbReference type="NCBIfam" id="NF047843">
    <property type="entry name" value="MST_Rv0443"/>
    <property type="match status" value="1"/>
</dbReference>
<proteinExistence type="predicted"/>
<protein>
    <recommendedName>
        <fullName evidence="1">DinB-like domain-containing protein</fullName>
    </recommendedName>
</protein>
<reference evidence="2" key="1">
    <citation type="submission" date="2021-06" db="EMBL/GenBank/DDBJ databases">
        <authorList>
            <person name="Arsene-Ploetze F."/>
        </authorList>
    </citation>
    <scope>NUCLEOTIDE SEQUENCE</scope>
    <source>
        <strain evidence="2">SBRY1</strain>
    </source>
</reference>
<dbReference type="InterPro" id="IPR034660">
    <property type="entry name" value="DinB/YfiT-like"/>
</dbReference>
<dbReference type="Gene3D" id="1.20.120.450">
    <property type="entry name" value="dinb family like domain"/>
    <property type="match status" value="1"/>
</dbReference>
<dbReference type="EMBL" id="CAJVAX010000021">
    <property type="protein sequence ID" value="CAG7655741.1"/>
    <property type="molecule type" value="Genomic_DNA"/>
</dbReference>
<keyword evidence="3" id="KW-1185">Reference proteome</keyword>
<sequence length="171" mass="18698">MNTAELLEDGYGRIKEAVHGAVAGLTPAELAHRIDPAANSVGWLVWHLTRVQDDHVADVAGRPQTWTQDGWQERFGLPLDPADIGYGHTPDQVAELSAASADLLTGYYDAVHEQTLSFVRGLGDADLDEIVDRRWDPPVTLGVRLLSVVNDDLQHAGQAALLRGHLLRRRG</sequence>